<dbReference type="EMBL" id="FPBA01000012">
    <property type="protein sequence ID" value="SFT82581.1"/>
    <property type="molecule type" value="Genomic_DNA"/>
</dbReference>
<dbReference type="RefSeq" id="WP_175551637.1">
    <property type="nucleotide sequence ID" value="NZ_FPBA01000012.1"/>
</dbReference>
<accession>A0A1I7B5Z4</accession>
<proteinExistence type="predicted"/>
<keyword evidence="3" id="KW-1185">Reference proteome</keyword>
<dbReference type="STRING" id="1296565.SAMN05660657_03318"/>
<name>A0A1I7B5Z4_9ACTN</name>
<dbReference type="Proteomes" id="UP000199546">
    <property type="component" value="Unassembled WGS sequence"/>
</dbReference>
<reference evidence="3" key="1">
    <citation type="submission" date="2016-10" db="EMBL/GenBank/DDBJ databases">
        <authorList>
            <person name="Varghese N."/>
            <person name="Submissions S."/>
        </authorList>
    </citation>
    <scope>NUCLEOTIDE SEQUENCE [LARGE SCALE GENOMIC DNA]</scope>
    <source>
        <strain evidence="3">DSM 46136</strain>
    </source>
</reference>
<dbReference type="AlphaFoldDB" id="A0A1I7B5Z4"/>
<evidence type="ECO:0000313" key="2">
    <source>
        <dbReference type="EMBL" id="SFT82581.1"/>
    </source>
</evidence>
<evidence type="ECO:0000313" key="3">
    <source>
        <dbReference type="Proteomes" id="UP000199546"/>
    </source>
</evidence>
<protein>
    <submittedName>
        <fullName evidence="2">Uncharacterized protein</fullName>
    </submittedName>
</protein>
<gene>
    <name evidence="2" type="ORF">SAMN05660657_03318</name>
</gene>
<organism evidence="2 3">
    <name type="scientific">Geodermatophilus amargosae</name>
    <dbReference type="NCBI Taxonomy" id="1296565"/>
    <lineage>
        <taxon>Bacteria</taxon>
        <taxon>Bacillati</taxon>
        <taxon>Actinomycetota</taxon>
        <taxon>Actinomycetes</taxon>
        <taxon>Geodermatophilales</taxon>
        <taxon>Geodermatophilaceae</taxon>
        <taxon>Geodermatophilus</taxon>
    </lineage>
</organism>
<sequence>MTDDTKARDGAPFPEPRPERTGFGPMDTDDLRQWLKAKRRWEEEHGPADE</sequence>
<evidence type="ECO:0000256" key="1">
    <source>
        <dbReference type="SAM" id="MobiDB-lite"/>
    </source>
</evidence>
<feature type="region of interest" description="Disordered" evidence="1">
    <location>
        <begin position="1"/>
        <end position="31"/>
    </location>
</feature>